<keyword evidence="17" id="KW-0131">Cell cycle</keyword>
<evidence type="ECO:0000256" key="4">
    <source>
        <dbReference type="ARBA" id="ARBA00022598"/>
    </source>
</evidence>
<dbReference type="InterPro" id="IPR012308">
    <property type="entry name" value="DNA_ligase_ATP-dep_N"/>
</dbReference>
<evidence type="ECO:0000256" key="6">
    <source>
        <dbReference type="ARBA" id="ARBA00022705"/>
    </source>
</evidence>
<dbReference type="InterPro" id="IPR001510">
    <property type="entry name" value="Znf_PARP"/>
</dbReference>
<keyword evidence="16" id="KW-0539">Nucleus</keyword>
<dbReference type="NCBIfam" id="TIGR00574">
    <property type="entry name" value="dnl1"/>
    <property type="match status" value="1"/>
</dbReference>
<protein>
    <recommendedName>
        <fullName evidence="19">DNA ligase</fullName>
        <ecNumber evidence="19">6.5.1.1</ecNumber>
    </recommendedName>
</protein>
<dbReference type="InterPro" id="IPR012310">
    <property type="entry name" value="DNA_ligase_ATP-dep_cent"/>
</dbReference>
<dbReference type="EC" id="6.5.1.1" evidence="19"/>
<dbReference type="GO" id="GO:0006310">
    <property type="term" value="P:DNA recombination"/>
    <property type="evidence" value="ECO:0007669"/>
    <property type="project" value="UniProtKB-KW"/>
</dbReference>
<dbReference type="InterPro" id="IPR031916">
    <property type="entry name" value="LIG3_BRCT"/>
</dbReference>
<evidence type="ECO:0000256" key="11">
    <source>
        <dbReference type="ARBA" id="ARBA00022833"/>
    </source>
</evidence>
<dbReference type="PROSITE" id="PS00697">
    <property type="entry name" value="DNA_LIGASE_A1"/>
    <property type="match status" value="1"/>
</dbReference>
<evidence type="ECO:0000259" key="23">
    <source>
        <dbReference type="PROSITE" id="PS50160"/>
    </source>
</evidence>
<keyword evidence="5" id="KW-0132">Cell division</keyword>
<comment type="cofactor">
    <cofactor evidence="1">
        <name>Mg(2+)</name>
        <dbReference type="ChEBI" id="CHEBI:18420"/>
    </cofactor>
</comment>
<evidence type="ECO:0000256" key="21">
    <source>
        <dbReference type="SAM" id="MobiDB-lite"/>
    </source>
</evidence>
<evidence type="ECO:0000256" key="7">
    <source>
        <dbReference type="ARBA" id="ARBA00022723"/>
    </source>
</evidence>
<dbReference type="CDD" id="cd07967">
    <property type="entry name" value="OBF_DNA_ligase_III"/>
    <property type="match status" value="1"/>
</dbReference>
<dbReference type="AlphaFoldDB" id="A0A914UUN1"/>
<dbReference type="SUPFAM" id="SSF56091">
    <property type="entry name" value="DNA ligase/mRNA capping enzyme, catalytic domain"/>
    <property type="match status" value="1"/>
</dbReference>
<dbReference type="GO" id="GO:0006302">
    <property type="term" value="P:double-strand break repair"/>
    <property type="evidence" value="ECO:0007669"/>
    <property type="project" value="TreeGrafter"/>
</dbReference>
<evidence type="ECO:0000256" key="18">
    <source>
        <dbReference type="ARBA" id="ARBA00034003"/>
    </source>
</evidence>
<reference evidence="26" key="1">
    <citation type="submission" date="2022-11" db="UniProtKB">
        <authorList>
            <consortium name="WormBaseParasite"/>
        </authorList>
    </citation>
    <scope>IDENTIFICATION</scope>
</reference>
<dbReference type="SUPFAM" id="SSF57716">
    <property type="entry name" value="Glucocorticoid receptor-like (DNA-binding domain)"/>
    <property type="match status" value="1"/>
</dbReference>
<keyword evidence="11" id="KW-0862">Zinc</keyword>
<evidence type="ECO:0000256" key="8">
    <source>
        <dbReference type="ARBA" id="ARBA00022741"/>
    </source>
</evidence>
<feature type="region of interest" description="Disordered" evidence="21">
    <location>
        <begin position="130"/>
        <end position="173"/>
    </location>
</feature>
<feature type="compositionally biased region" description="Low complexity" evidence="21">
    <location>
        <begin position="153"/>
        <end position="170"/>
    </location>
</feature>
<keyword evidence="12 19" id="KW-0067">ATP-binding</keyword>
<accession>A0A914UUN1</accession>
<dbReference type="CDD" id="cd07902">
    <property type="entry name" value="Adenylation_DNA_ligase_III"/>
    <property type="match status" value="1"/>
</dbReference>
<dbReference type="InterPro" id="IPR019406">
    <property type="entry name" value="APLF_PBZ"/>
</dbReference>
<keyword evidence="9 19" id="KW-0227">DNA damage</keyword>
<dbReference type="InterPro" id="IPR000977">
    <property type="entry name" value="DNA_ligase_ATP-dep"/>
</dbReference>
<dbReference type="Gene3D" id="3.30.1740.10">
    <property type="entry name" value="Zinc finger, PARP-type"/>
    <property type="match status" value="1"/>
</dbReference>
<keyword evidence="14 19" id="KW-0233">DNA recombination</keyword>
<evidence type="ECO:0000256" key="3">
    <source>
        <dbReference type="ARBA" id="ARBA00007572"/>
    </source>
</evidence>
<sequence>MANVRFGVDYAKRVSNCKKCKQQLGKGEMRVAKITPNPFASDADSADMRQYYHAQCVFETFNRVRAGTKTIESAADVEAWSDLTDDDKKKMLDLIAEREKKAGAKKGGTKAKTDDAKKKQSTMIDFVGGASKAKAPADSSDAKDEKSDKLDISSSSTSSTPSSPSKTTTSAGSYDSWSEFCKLCDLIASVSKYTDKSAAVKKFLAQPGFDGDVYLLMKLLLPGADHRVYNLKEKQLIKLFANIFALDADEMTDHFNQCGDVSDTISHFVGKSASKRAQESTLTIPEVDEWLDELTNFTRDNDQQKHLAKIAKKSTPSDLLYVIRLIKKDLRINAGAKHILEGLNSSAYQAFQASRDLRTVVDKALAQKGTTGSPGKQMSISIKLGVPVLPMLAEACRSVEQAMKRCPNGMYSEIKYDGERVQLHKHGDTFTYYSRSLKPVQRHKVELFAEFIPKAFPGGGDLILDAEVLMIDTNTGKPLPFGTLGVHKKQKFDDAVVCLFVFDCLLFKGESLMDRPLKERKDILEKHMTEIPNHVMLSNYELIDHGDKAKLKKMIFKAIDEGLEGLVLKDTKSIYEPGKRHWLKVKKDYLEEGKMADTADLLVLGAYYGTGNKGGTMSVFLMGVHDPSSGKFLTVTKCGNGHDDAQLERINKQLSSKMTKISKDADKLPSWFKCSRSLVPDFVMKDPKQAVVWEITGAEFSKSENHTADGVSIRFPRFTRIRDDKDWQSATNLNELKKLYNASKEKTDFDSSASSEDSSSEFLFGVRKRKAPLVPDTDSDEKDDDVKPQSIKNESDDQPSPPKKAKNESDQHSSPQKKANKESDLQTSPRKKAKKECRYGASCYQKNPAHREQYSHPNDKNTKAASSNDEDEDKSFLANQLIFLSADVPDRKTLARYVVYYGGDLVDLPDAVDPEQDDDVTFVLNGNNDKVAADVPESKRTKKVSVDWLKDCVKERKLLTVKKYLL</sequence>
<dbReference type="InterPro" id="IPR036957">
    <property type="entry name" value="Znf_PARP_sf"/>
</dbReference>
<dbReference type="Pfam" id="PF01068">
    <property type="entry name" value="DNA_ligase_A_M"/>
    <property type="match status" value="1"/>
</dbReference>
<dbReference type="InterPro" id="IPR016059">
    <property type="entry name" value="DNA_ligase_ATP-dep_CS"/>
</dbReference>
<comment type="catalytic activity">
    <reaction evidence="18 19">
        <text>ATP + (deoxyribonucleotide)n-3'-hydroxyl + 5'-phospho-(deoxyribonucleotide)m = (deoxyribonucleotide)n+m + AMP + diphosphate.</text>
        <dbReference type="EC" id="6.5.1.1"/>
    </reaction>
</comment>
<dbReference type="InterPro" id="IPR036599">
    <property type="entry name" value="DNA_ligase_N_sf"/>
</dbReference>
<keyword evidence="7" id="KW-0479">Metal-binding</keyword>
<dbReference type="PROSITE" id="PS50172">
    <property type="entry name" value="BRCT"/>
    <property type="match status" value="1"/>
</dbReference>
<dbReference type="Gene3D" id="2.40.50.140">
    <property type="entry name" value="Nucleic acid-binding proteins"/>
    <property type="match status" value="1"/>
</dbReference>
<dbReference type="InterPro" id="IPR001357">
    <property type="entry name" value="BRCT_dom"/>
</dbReference>
<keyword evidence="13" id="KW-0460">Magnesium</keyword>
<evidence type="ECO:0000256" key="16">
    <source>
        <dbReference type="ARBA" id="ARBA00023242"/>
    </source>
</evidence>
<dbReference type="GO" id="GO:0051301">
    <property type="term" value="P:cell division"/>
    <property type="evidence" value="ECO:0007669"/>
    <property type="project" value="UniProtKB-KW"/>
</dbReference>
<dbReference type="Pfam" id="PF16759">
    <property type="entry name" value="LIG3_BRCT"/>
    <property type="match status" value="1"/>
</dbReference>
<feature type="compositionally biased region" description="Low complexity" evidence="21">
    <location>
        <begin position="130"/>
        <end position="139"/>
    </location>
</feature>
<evidence type="ECO:0000256" key="10">
    <source>
        <dbReference type="ARBA" id="ARBA00022771"/>
    </source>
</evidence>
<dbReference type="GO" id="GO:0070421">
    <property type="term" value="C:DNA ligase III-XRCC1 complex"/>
    <property type="evidence" value="ECO:0007669"/>
    <property type="project" value="TreeGrafter"/>
</dbReference>
<dbReference type="Pfam" id="PF00645">
    <property type="entry name" value="zf-PARP"/>
    <property type="match status" value="1"/>
</dbReference>
<dbReference type="InterPro" id="IPR012309">
    <property type="entry name" value="DNA_ligase_ATP-dep_C"/>
</dbReference>
<feature type="domain" description="PARP-type" evidence="22">
    <location>
        <begin position="6"/>
        <end position="99"/>
    </location>
</feature>
<evidence type="ECO:0000256" key="5">
    <source>
        <dbReference type="ARBA" id="ARBA00022618"/>
    </source>
</evidence>
<name>A0A914UUN1_9BILA</name>
<dbReference type="PROSITE" id="PS00333">
    <property type="entry name" value="DNA_LIGASE_A2"/>
    <property type="match status" value="1"/>
</dbReference>
<evidence type="ECO:0000259" key="22">
    <source>
        <dbReference type="PROSITE" id="PS50064"/>
    </source>
</evidence>
<evidence type="ECO:0000313" key="26">
    <source>
        <dbReference type="WBParaSite" id="PSAMB.scaffold1269size33587.g12009.t1"/>
    </source>
</evidence>
<evidence type="ECO:0000256" key="13">
    <source>
        <dbReference type="ARBA" id="ARBA00022842"/>
    </source>
</evidence>
<dbReference type="InterPro" id="IPR050191">
    <property type="entry name" value="ATP-dep_DNA_ligase"/>
</dbReference>
<dbReference type="InterPro" id="IPR036420">
    <property type="entry name" value="BRCT_dom_sf"/>
</dbReference>
<feature type="domain" description="ATP-dependent DNA ligase family profile" evidence="23">
    <location>
        <begin position="490"/>
        <end position="626"/>
    </location>
</feature>
<dbReference type="PANTHER" id="PTHR45674:SF9">
    <property type="entry name" value="DNA LIGASE 3"/>
    <property type="match status" value="1"/>
</dbReference>
<keyword evidence="6" id="KW-0235">DNA replication</keyword>
<feature type="domain" description="BRCT" evidence="24">
    <location>
        <begin position="872"/>
        <end position="966"/>
    </location>
</feature>
<dbReference type="FunFam" id="2.40.50.140:FF:000085">
    <property type="entry name" value="DNA ligase"/>
    <property type="match status" value="1"/>
</dbReference>
<dbReference type="GO" id="GO:0008270">
    <property type="term" value="F:zinc ion binding"/>
    <property type="evidence" value="ECO:0007669"/>
    <property type="project" value="UniProtKB-KW"/>
</dbReference>
<evidence type="ECO:0000256" key="17">
    <source>
        <dbReference type="ARBA" id="ARBA00023306"/>
    </source>
</evidence>
<evidence type="ECO:0000256" key="1">
    <source>
        <dbReference type="ARBA" id="ARBA00001946"/>
    </source>
</evidence>
<dbReference type="SMART" id="SM01336">
    <property type="entry name" value="zf-PARP"/>
    <property type="match status" value="1"/>
</dbReference>
<evidence type="ECO:0000256" key="2">
    <source>
        <dbReference type="ARBA" id="ARBA00004123"/>
    </source>
</evidence>
<dbReference type="Gene3D" id="1.10.3260.10">
    <property type="entry name" value="DNA ligase, ATP-dependent, N-terminal domain"/>
    <property type="match status" value="1"/>
</dbReference>
<dbReference type="Gene3D" id="3.30.470.30">
    <property type="entry name" value="DNA ligase/mRNA capping enzyme"/>
    <property type="match status" value="1"/>
</dbReference>
<feature type="compositionally biased region" description="Basic and acidic residues" evidence="21">
    <location>
        <begin position="140"/>
        <end position="151"/>
    </location>
</feature>
<dbReference type="Gene3D" id="3.40.50.10190">
    <property type="entry name" value="BRCT domain"/>
    <property type="match status" value="1"/>
</dbReference>
<evidence type="ECO:0000256" key="12">
    <source>
        <dbReference type="ARBA" id="ARBA00022840"/>
    </source>
</evidence>
<organism evidence="25 26">
    <name type="scientific">Plectus sambesii</name>
    <dbReference type="NCBI Taxonomy" id="2011161"/>
    <lineage>
        <taxon>Eukaryota</taxon>
        <taxon>Metazoa</taxon>
        <taxon>Ecdysozoa</taxon>
        <taxon>Nematoda</taxon>
        <taxon>Chromadorea</taxon>
        <taxon>Plectida</taxon>
        <taxon>Plectina</taxon>
        <taxon>Plectoidea</taxon>
        <taxon>Plectidae</taxon>
        <taxon>Plectus</taxon>
    </lineage>
</organism>
<comment type="similarity">
    <text evidence="3 20">Belongs to the ATP-dependent DNA ligase family.</text>
</comment>
<dbReference type="SUPFAM" id="SSF52113">
    <property type="entry name" value="BRCT domain"/>
    <property type="match status" value="1"/>
</dbReference>
<feature type="region of interest" description="Disordered" evidence="21">
    <location>
        <begin position="771"/>
        <end position="871"/>
    </location>
</feature>
<dbReference type="InterPro" id="IPR012340">
    <property type="entry name" value="NA-bd_OB-fold"/>
</dbReference>
<dbReference type="Pfam" id="PF10283">
    <property type="entry name" value="zf-CCHH"/>
    <property type="match status" value="1"/>
</dbReference>
<evidence type="ECO:0000256" key="9">
    <source>
        <dbReference type="ARBA" id="ARBA00022763"/>
    </source>
</evidence>
<dbReference type="PANTHER" id="PTHR45674">
    <property type="entry name" value="DNA LIGASE 1/3 FAMILY MEMBER"/>
    <property type="match status" value="1"/>
</dbReference>
<dbReference type="SUPFAM" id="SSF117018">
    <property type="entry name" value="ATP-dependent DNA ligase DNA-binding domain"/>
    <property type="match status" value="1"/>
</dbReference>
<evidence type="ECO:0000256" key="20">
    <source>
        <dbReference type="RuleBase" id="RU004196"/>
    </source>
</evidence>
<dbReference type="SUPFAM" id="SSF50249">
    <property type="entry name" value="Nucleic acid-binding proteins"/>
    <property type="match status" value="1"/>
</dbReference>
<evidence type="ECO:0000256" key="14">
    <source>
        <dbReference type="ARBA" id="ARBA00023172"/>
    </source>
</evidence>
<evidence type="ECO:0000259" key="24">
    <source>
        <dbReference type="PROSITE" id="PS50172"/>
    </source>
</evidence>
<keyword evidence="8 19" id="KW-0547">Nucleotide-binding</keyword>
<dbReference type="Proteomes" id="UP000887566">
    <property type="component" value="Unplaced"/>
</dbReference>
<dbReference type="PROSITE" id="PS50064">
    <property type="entry name" value="ZF_PARP_2"/>
    <property type="match status" value="1"/>
</dbReference>
<evidence type="ECO:0000256" key="19">
    <source>
        <dbReference type="RuleBase" id="RU000617"/>
    </source>
</evidence>
<feature type="compositionally biased region" description="Basic and acidic residues" evidence="21">
    <location>
        <begin position="849"/>
        <end position="862"/>
    </location>
</feature>
<comment type="subcellular location">
    <subcellularLocation>
        <location evidence="2">Nucleus</location>
    </subcellularLocation>
</comment>
<dbReference type="GO" id="GO:0071897">
    <property type="term" value="P:DNA biosynthetic process"/>
    <property type="evidence" value="ECO:0007669"/>
    <property type="project" value="InterPro"/>
</dbReference>
<dbReference type="WBParaSite" id="PSAMB.scaffold1269size33587.g12009.t1">
    <property type="protein sequence ID" value="PSAMB.scaffold1269size33587.g12009.t1"/>
    <property type="gene ID" value="PSAMB.scaffold1269size33587.g12009"/>
</dbReference>
<proteinExistence type="inferred from homology"/>
<dbReference type="PROSITE" id="PS50160">
    <property type="entry name" value="DNA_LIGASE_A3"/>
    <property type="match status" value="1"/>
</dbReference>
<dbReference type="GO" id="GO:0003677">
    <property type="term" value="F:DNA binding"/>
    <property type="evidence" value="ECO:0007669"/>
    <property type="project" value="InterPro"/>
</dbReference>
<keyword evidence="25" id="KW-1185">Reference proteome</keyword>
<dbReference type="Gene3D" id="3.30.1490.70">
    <property type="match status" value="1"/>
</dbReference>
<dbReference type="GO" id="GO:0003910">
    <property type="term" value="F:DNA ligase (ATP) activity"/>
    <property type="evidence" value="ECO:0007669"/>
    <property type="project" value="UniProtKB-EC"/>
</dbReference>
<evidence type="ECO:0000256" key="15">
    <source>
        <dbReference type="ARBA" id="ARBA00023204"/>
    </source>
</evidence>
<dbReference type="FunFam" id="3.30.470.30:FF:000003">
    <property type="entry name" value="DNA ligase"/>
    <property type="match status" value="1"/>
</dbReference>
<keyword evidence="15 19" id="KW-0234">DNA repair</keyword>
<evidence type="ECO:0000313" key="25">
    <source>
        <dbReference type="Proteomes" id="UP000887566"/>
    </source>
</evidence>
<dbReference type="Pfam" id="PF04679">
    <property type="entry name" value="DNA_ligase_A_C"/>
    <property type="match status" value="1"/>
</dbReference>
<keyword evidence="10" id="KW-0863">Zinc-finger</keyword>
<dbReference type="GO" id="GO:0006273">
    <property type="term" value="P:lagging strand elongation"/>
    <property type="evidence" value="ECO:0007669"/>
    <property type="project" value="TreeGrafter"/>
</dbReference>
<dbReference type="GO" id="GO:0005524">
    <property type="term" value="F:ATP binding"/>
    <property type="evidence" value="ECO:0007669"/>
    <property type="project" value="UniProtKB-KW"/>
</dbReference>
<dbReference type="Pfam" id="PF04675">
    <property type="entry name" value="DNA_ligase_A_N"/>
    <property type="match status" value="1"/>
</dbReference>
<keyword evidence="4 19" id="KW-0436">Ligase</keyword>